<protein>
    <submittedName>
        <fullName evidence="1">16134_t:CDS:1</fullName>
    </submittedName>
</protein>
<gene>
    <name evidence="1" type="ORF">DERYTH_LOCUS20210</name>
</gene>
<proteinExistence type="predicted"/>
<name>A0A9N9JJ57_9GLOM</name>
<sequence length="41" mass="4833">MFNDINPKETVNVSLVYLLQLQHLAIQSIEKKHHDFLVKNN</sequence>
<comment type="caution">
    <text evidence="1">The sequence shown here is derived from an EMBL/GenBank/DDBJ whole genome shotgun (WGS) entry which is preliminary data.</text>
</comment>
<evidence type="ECO:0000313" key="2">
    <source>
        <dbReference type="Proteomes" id="UP000789405"/>
    </source>
</evidence>
<dbReference type="AlphaFoldDB" id="A0A9N9JJ57"/>
<accession>A0A9N9JJ57</accession>
<keyword evidence="2" id="KW-1185">Reference proteome</keyword>
<organism evidence="1 2">
    <name type="scientific">Dentiscutata erythropus</name>
    <dbReference type="NCBI Taxonomy" id="1348616"/>
    <lineage>
        <taxon>Eukaryota</taxon>
        <taxon>Fungi</taxon>
        <taxon>Fungi incertae sedis</taxon>
        <taxon>Mucoromycota</taxon>
        <taxon>Glomeromycotina</taxon>
        <taxon>Glomeromycetes</taxon>
        <taxon>Diversisporales</taxon>
        <taxon>Gigasporaceae</taxon>
        <taxon>Dentiscutata</taxon>
    </lineage>
</organism>
<evidence type="ECO:0000313" key="1">
    <source>
        <dbReference type="EMBL" id="CAG8784999.1"/>
    </source>
</evidence>
<feature type="non-terminal residue" evidence="1">
    <location>
        <position position="41"/>
    </location>
</feature>
<reference evidence="1" key="1">
    <citation type="submission" date="2021-06" db="EMBL/GenBank/DDBJ databases">
        <authorList>
            <person name="Kallberg Y."/>
            <person name="Tangrot J."/>
            <person name="Rosling A."/>
        </authorList>
    </citation>
    <scope>NUCLEOTIDE SEQUENCE</scope>
    <source>
        <strain evidence="1">MA453B</strain>
    </source>
</reference>
<dbReference type="EMBL" id="CAJVPY010023417">
    <property type="protein sequence ID" value="CAG8784999.1"/>
    <property type="molecule type" value="Genomic_DNA"/>
</dbReference>
<dbReference type="Proteomes" id="UP000789405">
    <property type="component" value="Unassembled WGS sequence"/>
</dbReference>